<keyword evidence="5" id="KW-1185">Reference proteome</keyword>
<proteinExistence type="predicted"/>
<organism evidence="4 5">
    <name type="scientific">Pseudochelatococcus lubricantis</name>
    <dbReference type="NCBI Taxonomy" id="1538102"/>
    <lineage>
        <taxon>Bacteria</taxon>
        <taxon>Pseudomonadati</taxon>
        <taxon>Pseudomonadota</taxon>
        <taxon>Alphaproteobacteria</taxon>
        <taxon>Hyphomicrobiales</taxon>
        <taxon>Chelatococcaceae</taxon>
        <taxon>Pseudochelatococcus</taxon>
    </lineage>
</organism>
<dbReference type="InterPro" id="IPR050748">
    <property type="entry name" value="Glycosyltrans_8_dom-fam"/>
</dbReference>
<gene>
    <name evidence="4" type="ORF">FHS82_002414</name>
</gene>
<keyword evidence="2" id="KW-0808">Transferase</keyword>
<dbReference type="InterPro" id="IPR002495">
    <property type="entry name" value="Glyco_trans_8"/>
</dbReference>
<sequence>MPNKRLICFTPDRNFLPAAVFAAQRLLSHGLAGDIDIAVVCTSQDVDGDGAGHAGGRLQIITNSFQGTGENALAGLPLGRHLTDAAYRRLLLPFVLPAHYERILYLDSDTLVVRPGLGRVFDLDLGGCPFAAALDMIFLKDFEDGPLTAAFRAYRAGLGFAPDTPYFNSGVLLIDRARWREEMLTERAVAFARAHPELCRFQDQSALNAVARGRWAPLSPRFNFMGDFLLLDLMRDIAPVVLHFVNDPKPWQRERWRGPAWMQALYRPDADDSALPAGVPLTPAFQRFRERLLAFLGAQRFIDAAP</sequence>
<dbReference type="InterPro" id="IPR029044">
    <property type="entry name" value="Nucleotide-diphossugar_trans"/>
</dbReference>
<dbReference type="RefSeq" id="WP_166953062.1">
    <property type="nucleotide sequence ID" value="NZ_JAASQI010000005.1"/>
</dbReference>
<evidence type="ECO:0000256" key="1">
    <source>
        <dbReference type="ARBA" id="ARBA00022676"/>
    </source>
</evidence>
<dbReference type="Pfam" id="PF01501">
    <property type="entry name" value="Glyco_transf_8"/>
    <property type="match status" value="1"/>
</dbReference>
<accession>A0ABX0V610</accession>
<evidence type="ECO:0000256" key="3">
    <source>
        <dbReference type="ARBA" id="ARBA00022723"/>
    </source>
</evidence>
<dbReference type="Gene3D" id="3.90.550.10">
    <property type="entry name" value="Spore Coat Polysaccharide Biosynthesis Protein SpsA, Chain A"/>
    <property type="match status" value="1"/>
</dbReference>
<protein>
    <submittedName>
        <fullName evidence="4">Lipopolysaccharide biosynthesis glycosyltransferase</fullName>
    </submittedName>
</protein>
<evidence type="ECO:0000313" key="5">
    <source>
        <dbReference type="Proteomes" id="UP001429580"/>
    </source>
</evidence>
<keyword evidence="1" id="KW-0328">Glycosyltransferase</keyword>
<keyword evidence="3" id="KW-0479">Metal-binding</keyword>
<name>A0ABX0V610_9HYPH</name>
<reference evidence="4 5" key="1">
    <citation type="submission" date="2020-03" db="EMBL/GenBank/DDBJ databases">
        <title>Genomic Encyclopedia of Type Strains, Phase IV (KMG-IV): sequencing the most valuable type-strain genomes for metagenomic binning, comparative biology and taxonomic classification.</title>
        <authorList>
            <person name="Goeker M."/>
        </authorList>
    </citation>
    <scope>NUCLEOTIDE SEQUENCE [LARGE SCALE GENOMIC DNA]</scope>
    <source>
        <strain evidence="4 5">DSM 103870</strain>
    </source>
</reference>
<dbReference type="SUPFAM" id="SSF53448">
    <property type="entry name" value="Nucleotide-diphospho-sugar transferases"/>
    <property type="match status" value="1"/>
</dbReference>
<evidence type="ECO:0000313" key="4">
    <source>
        <dbReference type="EMBL" id="NIJ58566.1"/>
    </source>
</evidence>
<dbReference type="PANTHER" id="PTHR13778:SF47">
    <property type="entry name" value="LIPOPOLYSACCHARIDE 1,3-GALACTOSYLTRANSFERASE"/>
    <property type="match status" value="1"/>
</dbReference>
<dbReference type="EMBL" id="JAASQI010000005">
    <property type="protein sequence ID" value="NIJ58566.1"/>
    <property type="molecule type" value="Genomic_DNA"/>
</dbReference>
<dbReference type="CDD" id="cd04194">
    <property type="entry name" value="GT8_A4GalT_like"/>
    <property type="match status" value="1"/>
</dbReference>
<evidence type="ECO:0000256" key="2">
    <source>
        <dbReference type="ARBA" id="ARBA00022679"/>
    </source>
</evidence>
<comment type="caution">
    <text evidence="4">The sequence shown here is derived from an EMBL/GenBank/DDBJ whole genome shotgun (WGS) entry which is preliminary data.</text>
</comment>
<dbReference type="PANTHER" id="PTHR13778">
    <property type="entry name" value="GLYCOSYLTRANSFERASE 8 DOMAIN-CONTAINING PROTEIN"/>
    <property type="match status" value="1"/>
</dbReference>
<dbReference type="Proteomes" id="UP001429580">
    <property type="component" value="Unassembled WGS sequence"/>
</dbReference>